<feature type="region of interest" description="Disordered" evidence="1">
    <location>
        <begin position="64"/>
        <end position="125"/>
    </location>
</feature>
<comment type="caution">
    <text evidence="2">The sequence shown here is derived from an EMBL/GenBank/DDBJ whole genome shotgun (WGS) entry which is preliminary data.</text>
</comment>
<dbReference type="Proteomes" id="UP000789706">
    <property type="component" value="Unassembled WGS sequence"/>
</dbReference>
<feature type="compositionally biased region" description="Basic and acidic residues" evidence="1">
    <location>
        <begin position="115"/>
        <end position="125"/>
    </location>
</feature>
<proteinExistence type="predicted"/>
<dbReference type="AlphaFoldDB" id="A0A9N9ARW5"/>
<evidence type="ECO:0000313" key="3">
    <source>
        <dbReference type="Proteomes" id="UP000789706"/>
    </source>
</evidence>
<sequence>MISDFDTSKTVFYSRPLIRMVMRDGYLLRRSHFRTSFKTNEAQHRKFNNNTTGTTDVAGYFNNKRENNSANNQSIQFLGGARPERQRRHPQEMDNKWQRTPVIPRHGNSNPRRARLAEQHKVQQK</sequence>
<evidence type="ECO:0000256" key="1">
    <source>
        <dbReference type="SAM" id="MobiDB-lite"/>
    </source>
</evidence>
<dbReference type="EMBL" id="CAJVPK010000667">
    <property type="protein sequence ID" value="CAG8537861.1"/>
    <property type="molecule type" value="Genomic_DNA"/>
</dbReference>
<name>A0A9N9ARW5_9GLOM</name>
<reference evidence="2" key="1">
    <citation type="submission" date="2021-06" db="EMBL/GenBank/DDBJ databases">
        <authorList>
            <person name="Kallberg Y."/>
            <person name="Tangrot J."/>
            <person name="Rosling A."/>
        </authorList>
    </citation>
    <scope>NUCLEOTIDE SEQUENCE</scope>
    <source>
        <strain evidence="2">AZ414A</strain>
    </source>
</reference>
<organism evidence="2 3">
    <name type="scientific">Diversispora eburnea</name>
    <dbReference type="NCBI Taxonomy" id="1213867"/>
    <lineage>
        <taxon>Eukaryota</taxon>
        <taxon>Fungi</taxon>
        <taxon>Fungi incertae sedis</taxon>
        <taxon>Mucoromycota</taxon>
        <taxon>Glomeromycotina</taxon>
        <taxon>Glomeromycetes</taxon>
        <taxon>Diversisporales</taxon>
        <taxon>Diversisporaceae</taxon>
        <taxon>Diversispora</taxon>
    </lineage>
</organism>
<evidence type="ECO:0000313" key="2">
    <source>
        <dbReference type="EMBL" id="CAG8537861.1"/>
    </source>
</evidence>
<protein>
    <submittedName>
        <fullName evidence="2">5006_t:CDS:1</fullName>
    </submittedName>
</protein>
<gene>
    <name evidence="2" type="ORF">DEBURN_LOCUS6462</name>
</gene>
<keyword evidence="3" id="KW-1185">Reference proteome</keyword>
<accession>A0A9N9ARW5</accession>